<sequence length="693" mass="75581">MNTTTNPLLSSWTTPHGLPPFDRIEASHFEPAFAATWAAHRAELDAIAAQSAPPSFENTLAAFDRAGAALQRVELVFHNLTASHSTPALQAAELALAGPRAAHESWVLQHAELFARIDALHRERAALGLQPEQLRLLERVHLDFVLAGAALAPAARERAAAIAQRLADLYTRFNQNLLADESEWALPLAAEADLDGLPATLVAAAREAGAQRGSSVPVVALSRSLALPFLTHSTRRELRERVWRAWVARGEGAFEGGAGRDNRPLAAEILQLRIELAGLHGFENFADYALRDRMAGTPAAVNELLQRAWQPARAKAAVEQRELAALGAELGIASSDASVQPWDWRFLEEQQRQRRARAAGDAELKDHFALEAMIGAMFDCAGRLFGLRFAEKRDCALYHPDVRLWEVYDERNGGALLGIFLGDNFARPGKRGGAWMSVYRSQQRNGGAQIPIVVNNNNFAKAPAGEPTLLSTDDVRTLFHEFGHGLHGLLSNVHYRRLAGTQVLQDFVELPSQLFEHWAFEPEILARHALHAQTGAALTPAQIEALRASGAGSRSTLDSVQYIAAALVDMALHEQAQLQGFDLGAFEAATRERIGVPAGCGLMHRPPQFRHLFAGDSYAAGYYVYIWAEVLDADAAEAFREAGDAFDGATAARLLKHVYSAGNTVEPRATYRAFRGRDAVVEPMLKKRGLIAA</sequence>
<dbReference type="AlphaFoldDB" id="A0A4Q7VGC8"/>
<evidence type="ECO:0000256" key="3">
    <source>
        <dbReference type="ARBA" id="ARBA00022723"/>
    </source>
</evidence>
<dbReference type="InterPro" id="IPR034005">
    <property type="entry name" value="M3A_DCP"/>
</dbReference>
<reference evidence="9 10" key="1">
    <citation type="submission" date="2019-02" db="EMBL/GenBank/DDBJ databases">
        <title>Genomic Encyclopedia of Type Strains, Phase IV (KMG-IV): sequencing the most valuable type-strain genomes for metagenomic binning, comparative biology and taxonomic classification.</title>
        <authorList>
            <person name="Goeker M."/>
        </authorList>
    </citation>
    <scope>NUCLEOTIDE SEQUENCE [LARGE SCALE GENOMIC DNA]</scope>
    <source>
        <strain evidence="9 10">DSM 19570</strain>
    </source>
</reference>
<dbReference type="GO" id="GO:0006508">
    <property type="term" value="P:proteolysis"/>
    <property type="evidence" value="ECO:0007669"/>
    <property type="project" value="UniProtKB-KW"/>
</dbReference>
<keyword evidence="3 7" id="KW-0479">Metal-binding</keyword>
<dbReference type="CDD" id="cd06456">
    <property type="entry name" value="M3A_DCP"/>
    <property type="match status" value="1"/>
</dbReference>
<dbReference type="Pfam" id="PF01432">
    <property type="entry name" value="Peptidase_M3"/>
    <property type="match status" value="1"/>
</dbReference>
<dbReference type="GO" id="GO:0005829">
    <property type="term" value="C:cytosol"/>
    <property type="evidence" value="ECO:0007669"/>
    <property type="project" value="TreeGrafter"/>
</dbReference>
<evidence type="ECO:0000256" key="5">
    <source>
        <dbReference type="ARBA" id="ARBA00022833"/>
    </source>
</evidence>
<dbReference type="GO" id="GO:0004222">
    <property type="term" value="F:metalloendopeptidase activity"/>
    <property type="evidence" value="ECO:0007669"/>
    <property type="project" value="InterPro"/>
</dbReference>
<dbReference type="EMBL" id="SHKP01000007">
    <property type="protein sequence ID" value="RZT95086.1"/>
    <property type="molecule type" value="Genomic_DNA"/>
</dbReference>
<evidence type="ECO:0000256" key="4">
    <source>
        <dbReference type="ARBA" id="ARBA00022801"/>
    </source>
</evidence>
<dbReference type="OrthoDB" id="9773538at2"/>
<dbReference type="Gene3D" id="1.10.1370.10">
    <property type="entry name" value="Neurolysin, domain 3"/>
    <property type="match status" value="1"/>
</dbReference>
<dbReference type="GO" id="GO:0046872">
    <property type="term" value="F:metal ion binding"/>
    <property type="evidence" value="ECO:0007669"/>
    <property type="project" value="UniProtKB-UniRule"/>
</dbReference>
<gene>
    <name evidence="9" type="ORF">EV670_2834</name>
</gene>
<evidence type="ECO:0000313" key="9">
    <source>
        <dbReference type="EMBL" id="RZT95086.1"/>
    </source>
</evidence>
<dbReference type="PANTHER" id="PTHR43660">
    <property type="entry name" value="DIPEPTIDYL CARBOXYPEPTIDASE"/>
    <property type="match status" value="1"/>
</dbReference>
<keyword evidence="10" id="KW-1185">Reference proteome</keyword>
<dbReference type="RefSeq" id="WP_130433205.1">
    <property type="nucleotide sequence ID" value="NZ_SHKP01000007.1"/>
</dbReference>
<dbReference type="Proteomes" id="UP000293671">
    <property type="component" value="Unassembled WGS sequence"/>
</dbReference>
<evidence type="ECO:0000313" key="10">
    <source>
        <dbReference type="Proteomes" id="UP000293671"/>
    </source>
</evidence>
<evidence type="ECO:0000256" key="6">
    <source>
        <dbReference type="ARBA" id="ARBA00023049"/>
    </source>
</evidence>
<dbReference type="InterPro" id="IPR045090">
    <property type="entry name" value="Pept_M3A_M3B"/>
</dbReference>
<dbReference type="SUPFAM" id="SSF55486">
    <property type="entry name" value="Metalloproteases ('zincins'), catalytic domain"/>
    <property type="match status" value="1"/>
</dbReference>
<keyword evidence="5 7" id="KW-0862">Zinc</keyword>
<dbReference type="Gene3D" id="3.40.390.10">
    <property type="entry name" value="Collagenase (Catalytic Domain)"/>
    <property type="match status" value="1"/>
</dbReference>
<dbReference type="FunFam" id="3.40.390.10:FF:000009">
    <property type="entry name" value="Oligopeptidase A"/>
    <property type="match status" value="1"/>
</dbReference>
<comment type="similarity">
    <text evidence="1 7">Belongs to the peptidase M3 family.</text>
</comment>
<keyword evidence="6 7" id="KW-0482">Metalloprotease</keyword>
<comment type="cofactor">
    <cofactor evidence="7">
        <name>Zn(2+)</name>
        <dbReference type="ChEBI" id="CHEBI:29105"/>
    </cofactor>
    <text evidence="7">Binds 1 zinc ion.</text>
</comment>
<comment type="caution">
    <text evidence="9">The sequence shown here is derived from an EMBL/GenBank/DDBJ whole genome shotgun (WGS) entry which is preliminary data.</text>
</comment>
<evidence type="ECO:0000256" key="7">
    <source>
        <dbReference type="RuleBase" id="RU003435"/>
    </source>
</evidence>
<dbReference type="InterPro" id="IPR024077">
    <property type="entry name" value="Neurolysin/TOP_dom2"/>
</dbReference>
<keyword evidence="2 7" id="KW-0645">Protease</keyword>
<evidence type="ECO:0000259" key="8">
    <source>
        <dbReference type="Pfam" id="PF01432"/>
    </source>
</evidence>
<dbReference type="GO" id="GO:0004180">
    <property type="term" value="F:carboxypeptidase activity"/>
    <property type="evidence" value="ECO:0007669"/>
    <property type="project" value="TreeGrafter"/>
</dbReference>
<dbReference type="Gene3D" id="1.10.1370.40">
    <property type="match status" value="1"/>
</dbReference>
<dbReference type="InterPro" id="IPR001567">
    <property type="entry name" value="Pept_M3A_M3B_dom"/>
</dbReference>
<proteinExistence type="inferred from homology"/>
<evidence type="ECO:0000256" key="1">
    <source>
        <dbReference type="ARBA" id="ARBA00006040"/>
    </source>
</evidence>
<dbReference type="PANTHER" id="PTHR43660:SF1">
    <property type="entry name" value="DIPEPTIDYL CARBOXYPEPTIDASE"/>
    <property type="match status" value="1"/>
</dbReference>
<keyword evidence="4 7" id="KW-0378">Hydrolase</keyword>
<accession>A0A4Q7VGC8</accession>
<protein>
    <submittedName>
        <fullName evidence="9">Peptidyl-dipeptidase Dcp</fullName>
    </submittedName>
</protein>
<name>A0A4Q7VGC8_9BURK</name>
<dbReference type="InterPro" id="IPR024079">
    <property type="entry name" value="MetalloPept_cat_dom_sf"/>
</dbReference>
<evidence type="ECO:0000256" key="2">
    <source>
        <dbReference type="ARBA" id="ARBA00022670"/>
    </source>
</evidence>
<organism evidence="9 10">
    <name type="scientific">Rivibacter subsaxonicus</name>
    <dbReference type="NCBI Taxonomy" id="457575"/>
    <lineage>
        <taxon>Bacteria</taxon>
        <taxon>Pseudomonadati</taxon>
        <taxon>Pseudomonadota</taxon>
        <taxon>Betaproteobacteria</taxon>
        <taxon>Burkholderiales</taxon>
        <taxon>Rivibacter</taxon>
    </lineage>
</organism>
<feature type="domain" description="Peptidase M3A/M3B catalytic" evidence="8">
    <location>
        <begin position="229"/>
        <end position="689"/>
    </location>
</feature>